<dbReference type="AlphaFoldDB" id="A0A4R6MH01"/>
<dbReference type="Gene3D" id="1.10.10.10">
    <property type="entry name" value="Winged helix-like DNA-binding domain superfamily/Winged helix DNA-binding domain"/>
    <property type="match status" value="1"/>
</dbReference>
<dbReference type="GO" id="GO:0045892">
    <property type="term" value="P:negative regulation of DNA-templated transcription"/>
    <property type="evidence" value="ECO:0007669"/>
    <property type="project" value="TreeGrafter"/>
</dbReference>
<comment type="caution">
    <text evidence="5">The sequence shown here is derived from an EMBL/GenBank/DDBJ whole genome shotgun (WGS) entry which is preliminary data.</text>
</comment>
<keyword evidence="6" id="KW-1185">Reference proteome</keyword>
<dbReference type="InterPro" id="IPR011663">
    <property type="entry name" value="UTRA"/>
</dbReference>
<dbReference type="SUPFAM" id="SSF46785">
    <property type="entry name" value="Winged helix' DNA-binding domain"/>
    <property type="match status" value="1"/>
</dbReference>
<dbReference type="Pfam" id="PF07702">
    <property type="entry name" value="UTRA"/>
    <property type="match status" value="1"/>
</dbReference>
<dbReference type="PANTHER" id="PTHR44846:SF1">
    <property type="entry name" value="MANNOSYL-D-GLYCERATE TRANSPORT_METABOLISM SYSTEM REPRESSOR MNGR-RELATED"/>
    <property type="match status" value="1"/>
</dbReference>
<dbReference type="PRINTS" id="PR00035">
    <property type="entry name" value="HTHGNTR"/>
</dbReference>
<evidence type="ECO:0000313" key="5">
    <source>
        <dbReference type="EMBL" id="TDP01209.1"/>
    </source>
</evidence>
<keyword evidence="2" id="KW-0238">DNA-binding</keyword>
<dbReference type="InterPro" id="IPR000524">
    <property type="entry name" value="Tscrpt_reg_HTH_GntR"/>
</dbReference>
<dbReference type="SMART" id="SM00866">
    <property type="entry name" value="UTRA"/>
    <property type="match status" value="1"/>
</dbReference>
<evidence type="ECO:0000313" key="6">
    <source>
        <dbReference type="Proteomes" id="UP000294656"/>
    </source>
</evidence>
<proteinExistence type="predicted"/>
<dbReference type="PANTHER" id="PTHR44846">
    <property type="entry name" value="MANNOSYL-D-GLYCERATE TRANSPORT/METABOLISM SYSTEM REPRESSOR MNGR-RELATED"/>
    <property type="match status" value="1"/>
</dbReference>
<name>A0A4R6MH01_9GAMM</name>
<dbReference type="GO" id="GO:0003700">
    <property type="term" value="F:DNA-binding transcription factor activity"/>
    <property type="evidence" value="ECO:0007669"/>
    <property type="project" value="InterPro"/>
</dbReference>
<accession>A0A4R6MH01</accession>
<dbReference type="SUPFAM" id="SSF64288">
    <property type="entry name" value="Chorismate lyase-like"/>
    <property type="match status" value="1"/>
</dbReference>
<dbReference type="CDD" id="cd07377">
    <property type="entry name" value="WHTH_GntR"/>
    <property type="match status" value="1"/>
</dbReference>
<dbReference type="Pfam" id="PF00392">
    <property type="entry name" value="GntR"/>
    <property type="match status" value="1"/>
</dbReference>
<evidence type="ECO:0000256" key="3">
    <source>
        <dbReference type="ARBA" id="ARBA00023163"/>
    </source>
</evidence>
<gene>
    <name evidence="5" type="ORF">DFP79_0110</name>
</gene>
<evidence type="ECO:0000256" key="1">
    <source>
        <dbReference type="ARBA" id="ARBA00023015"/>
    </source>
</evidence>
<organism evidence="5 6">
    <name type="scientific">Marinomonas balearica</name>
    <dbReference type="NCBI Taxonomy" id="491947"/>
    <lineage>
        <taxon>Bacteria</taxon>
        <taxon>Pseudomonadati</taxon>
        <taxon>Pseudomonadota</taxon>
        <taxon>Gammaproteobacteria</taxon>
        <taxon>Oceanospirillales</taxon>
        <taxon>Oceanospirillaceae</taxon>
        <taxon>Marinomonas</taxon>
    </lineage>
</organism>
<evidence type="ECO:0000259" key="4">
    <source>
        <dbReference type="PROSITE" id="PS50949"/>
    </source>
</evidence>
<dbReference type="Gene3D" id="3.40.1410.10">
    <property type="entry name" value="Chorismate lyase-like"/>
    <property type="match status" value="1"/>
</dbReference>
<protein>
    <submittedName>
        <fullName evidence="5">GntR family transcriptional regulator</fullName>
    </submittedName>
</protein>
<feature type="domain" description="HTH gntR-type" evidence="4">
    <location>
        <begin position="18"/>
        <end position="86"/>
    </location>
</feature>
<dbReference type="SMART" id="SM00345">
    <property type="entry name" value="HTH_GNTR"/>
    <property type="match status" value="1"/>
</dbReference>
<dbReference type="InterPro" id="IPR036388">
    <property type="entry name" value="WH-like_DNA-bd_sf"/>
</dbReference>
<dbReference type="PROSITE" id="PS50949">
    <property type="entry name" value="HTH_GNTR"/>
    <property type="match status" value="1"/>
</dbReference>
<dbReference type="InterPro" id="IPR050679">
    <property type="entry name" value="Bact_HTH_transcr_reg"/>
</dbReference>
<sequence length="250" mass="28104">MSVKIKNTTASALDKSSVARYIQLATIFRKRIESGEWTVGSKIPTVAQLVEDCGVASMTIRQALGQLEKEGLIERFRAKGTFVKKQPRRDIWCEVKTDWNGLLISRADAQISVLSQRSDVVLQQEKFETGKVAASYTHLTRLHVREDEPFLIADVYIDQRLCEQLSESDYMSKTAMRLVFDLPNITIVDAHQTLTVDSADLDTATYLDIELAAPVVKVQRIAIDDKGDLVLIANGVYRGDMVRIDMQLLK</sequence>
<dbReference type="Proteomes" id="UP000294656">
    <property type="component" value="Unassembled WGS sequence"/>
</dbReference>
<dbReference type="InterPro" id="IPR036390">
    <property type="entry name" value="WH_DNA-bd_sf"/>
</dbReference>
<dbReference type="InterPro" id="IPR028978">
    <property type="entry name" value="Chorismate_lyase_/UTRA_dom_sf"/>
</dbReference>
<evidence type="ECO:0000256" key="2">
    <source>
        <dbReference type="ARBA" id="ARBA00023125"/>
    </source>
</evidence>
<keyword evidence="3" id="KW-0804">Transcription</keyword>
<dbReference type="RefSeq" id="WP_208111373.1">
    <property type="nucleotide sequence ID" value="NZ_SNXC01000002.1"/>
</dbReference>
<dbReference type="EMBL" id="SNXC01000002">
    <property type="protein sequence ID" value="TDP01209.1"/>
    <property type="molecule type" value="Genomic_DNA"/>
</dbReference>
<dbReference type="GO" id="GO:0003677">
    <property type="term" value="F:DNA binding"/>
    <property type="evidence" value="ECO:0007669"/>
    <property type="project" value="UniProtKB-KW"/>
</dbReference>
<keyword evidence="1" id="KW-0805">Transcription regulation</keyword>
<reference evidence="5 6" key="1">
    <citation type="submission" date="2019-03" db="EMBL/GenBank/DDBJ databases">
        <title>Genomic Encyclopedia of Type Strains, Phase III (KMG-III): the genomes of soil and plant-associated and newly described type strains.</title>
        <authorList>
            <person name="Whitman W."/>
        </authorList>
    </citation>
    <scope>NUCLEOTIDE SEQUENCE [LARGE SCALE GENOMIC DNA]</scope>
    <source>
        <strain evidence="5 6">CECT 7378</strain>
    </source>
</reference>